<proteinExistence type="predicted"/>
<evidence type="ECO:0000259" key="1">
    <source>
        <dbReference type="Pfam" id="PF13472"/>
    </source>
</evidence>
<reference evidence="2" key="1">
    <citation type="journal article" date="2019" name="PLoS Negl. Trop. Dis.">
        <title>Revisiting the worldwide diversity of Leptospira species in the environment.</title>
        <authorList>
            <person name="Vincent A.T."/>
            <person name="Schiettekatte O."/>
            <person name="Bourhy P."/>
            <person name="Veyrier F.J."/>
            <person name="Picardeau M."/>
        </authorList>
    </citation>
    <scope>NUCLEOTIDE SEQUENCE [LARGE SCALE GENOMIC DNA]</scope>
    <source>
        <strain evidence="2">201702476</strain>
    </source>
</reference>
<dbReference type="PANTHER" id="PTHR30383">
    <property type="entry name" value="THIOESTERASE 1/PROTEASE 1/LYSOPHOSPHOLIPASE L1"/>
    <property type="match status" value="1"/>
</dbReference>
<dbReference type="AlphaFoldDB" id="A0A4R9K4Z8"/>
<dbReference type="Proteomes" id="UP000297693">
    <property type="component" value="Unassembled WGS sequence"/>
</dbReference>
<gene>
    <name evidence="2" type="ORF">EHQ58_07445</name>
</gene>
<keyword evidence="2" id="KW-0378">Hydrolase</keyword>
<keyword evidence="3" id="KW-1185">Reference proteome</keyword>
<accession>A0A4R9K4Z8</accession>
<protein>
    <submittedName>
        <fullName evidence="2">SGNH/GDSL hydrolase family protein</fullName>
    </submittedName>
</protein>
<feature type="domain" description="SGNH hydrolase-type esterase" evidence="1">
    <location>
        <begin position="81"/>
        <end position="235"/>
    </location>
</feature>
<dbReference type="GO" id="GO:0004622">
    <property type="term" value="F:phosphatidylcholine lysophospholipase activity"/>
    <property type="evidence" value="ECO:0007669"/>
    <property type="project" value="TreeGrafter"/>
</dbReference>
<dbReference type="SUPFAM" id="SSF52266">
    <property type="entry name" value="SGNH hydrolase"/>
    <property type="match status" value="1"/>
</dbReference>
<comment type="caution">
    <text evidence="2">The sequence shown here is derived from an EMBL/GenBank/DDBJ whole genome shotgun (WGS) entry which is preliminary data.</text>
</comment>
<organism evidence="2 3">
    <name type="scientific">Leptospira ognonensis</name>
    <dbReference type="NCBI Taxonomy" id="2484945"/>
    <lineage>
        <taxon>Bacteria</taxon>
        <taxon>Pseudomonadati</taxon>
        <taxon>Spirochaetota</taxon>
        <taxon>Spirochaetia</taxon>
        <taxon>Leptospirales</taxon>
        <taxon>Leptospiraceae</taxon>
        <taxon>Leptospira</taxon>
    </lineage>
</organism>
<evidence type="ECO:0000313" key="3">
    <source>
        <dbReference type="Proteomes" id="UP000297693"/>
    </source>
</evidence>
<name>A0A4R9K4Z8_9LEPT</name>
<evidence type="ECO:0000313" key="2">
    <source>
        <dbReference type="EMBL" id="TGL60320.1"/>
    </source>
</evidence>
<dbReference type="InterPro" id="IPR013830">
    <property type="entry name" value="SGNH_hydro"/>
</dbReference>
<dbReference type="OrthoDB" id="343579at2"/>
<dbReference type="Gene3D" id="3.40.50.1110">
    <property type="entry name" value="SGNH hydrolase"/>
    <property type="match status" value="1"/>
</dbReference>
<dbReference type="InterPro" id="IPR036514">
    <property type="entry name" value="SGNH_hydro_sf"/>
</dbReference>
<dbReference type="EMBL" id="RQGD01000022">
    <property type="protein sequence ID" value="TGL60320.1"/>
    <property type="molecule type" value="Genomic_DNA"/>
</dbReference>
<dbReference type="InterPro" id="IPR051532">
    <property type="entry name" value="Ester_Hydrolysis_Enzymes"/>
</dbReference>
<dbReference type="CDD" id="cd00229">
    <property type="entry name" value="SGNH_hydrolase"/>
    <property type="match status" value="1"/>
</dbReference>
<sequence>MQTRTGSVRSGQSPFRLNIGWHSKRLYIENRNDMKEIINVYLRFFLVIPFAISNCYHSKKDDLSILTLLSQNAPPVRVTIVGDSLSQWSDSFNLRQKLPSSYTITDVSRAGYDTIMWLEDLALAEAIATDIYIVEIGTNDASYNGSRDFLNRYSQIIRRLEQRSNSFLILTAVPKTNQTGLHEAIQTNNTSIREFVKTNGRYRLADLELVFTSASENLTLYPITDPIHPNLIGYNLIGEEYRKILLGL</sequence>
<dbReference type="Pfam" id="PF13472">
    <property type="entry name" value="Lipase_GDSL_2"/>
    <property type="match status" value="1"/>
</dbReference>
<dbReference type="PANTHER" id="PTHR30383:SF5">
    <property type="entry name" value="SGNH HYDROLASE-TYPE ESTERASE DOMAIN-CONTAINING PROTEIN"/>
    <property type="match status" value="1"/>
</dbReference>